<protein>
    <submittedName>
        <fullName evidence="1">Uncharacterized protein</fullName>
    </submittedName>
</protein>
<comment type="caution">
    <text evidence="1">The sequence shown here is derived from an EMBL/GenBank/DDBJ whole genome shotgun (WGS) entry which is preliminary data.</text>
</comment>
<name>A0ACB9Q0X1_BAUVA</name>
<evidence type="ECO:0000313" key="2">
    <source>
        <dbReference type="Proteomes" id="UP000828941"/>
    </source>
</evidence>
<sequence length="90" mass="10189">MELHLLPMFLCLILVPVVIHAALPPELYWKSKLPNTTMPKAVKDILSTGNVRKAIYQDPKNQIFIWRHGTAPVCHFSPADNVLWTANKDA</sequence>
<proteinExistence type="predicted"/>
<gene>
    <name evidence="1" type="ORF">L6164_002721</name>
</gene>
<organism evidence="1 2">
    <name type="scientific">Bauhinia variegata</name>
    <name type="common">Purple orchid tree</name>
    <name type="synonym">Phanera variegata</name>
    <dbReference type="NCBI Taxonomy" id="167791"/>
    <lineage>
        <taxon>Eukaryota</taxon>
        <taxon>Viridiplantae</taxon>
        <taxon>Streptophyta</taxon>
        <taxon>Embryophyta</taxon>
        <taxon>Tracheophyta</taxon>
        <taxon>Spermatophyta</taxon>
        <taxon>Magnoliopsida</taxon>
        <taxon>eudicotyledons</taxon>
        <taxon>Gunneridae</taxon>
        <taxon>Pentapetalae</taxon>
        <taxon>rosids</taxon>
        <taxon>fabids</taxon>
        <taxon>Fabales</taxon>
        <taxon>Fabaceae</taxon>
        <taxon>Cercidoideae</taxon>
        <taxon>Cercideae</taxon>
        <taxon>Bauhiniinae</taxon>
        <taxon>Bauhinia</taxon>
    </lineage>
</organism>
<evidence type="ECO:0000313" key="1">
    <source>
        <dbReference type="EMBL" id="KAI4353794.1"/>
    </source>
</evidence>
<dbReference type="EMBL" id="CM039427">
    <property type="protein sequence ID" value="KAI4353794.1"/>
    <property type="molecule type" value="Genomic_DNA"/>
</dbReference>
<dbReference type="Proteomes" id="UP000828941">
    <property type="component" value="Chromosome 2"/>
</dbReference>
<reference evidence="1 2" key="1">
    <citation type="journal article" date="2022" name="DNA Res.">
        <title>Chromosomal-level genome assembly of the orchid tree Bauhinia variegata (Leguminosae; Cercidoideae) supports the allotetraploid origin hypothesis of Bauhinia.</title>
        <authorList>
            <person name="Zhong Y."/>
            <person name="Chen Y."/>
            <person name="Zheng D."/>
            <person name="Pang J."/>
            <person name="Liu Y."/>
            <person name="Luo S."/>
            <person name="Meng S."/>
            <person name="Qian L."/>
            <person name="Wei D."/>
            <person name="Dai S."/>
            <person name="Zhou R."/>
        </authorList>
    </citation>
    <scope>NUCLEOTIDE SEQUENCE [LARGE SCALE GENOMIC DNA]</scope>
    <source>
        <strain evidence="1">BV-YZ2020</strain>
    </source>
</reference>
<accession>A0ACB9Q0X1</accession>
<keyword evidence="2" id="KW-1185">Reference proteome</keyword>